<feature type="transmembrane region" description="Helical" evidence="1">
    <location>
        <begin position="284"/>
        <end position="302"/>
    </location>
</feature>
<gene>
    <name evidence="2" type="ORF">MPOCJGCO_4158</name>
</gene>
<feature type="transmembrane region" description="Helical" evidence="1">
    <location>
        <begin position="308"/>
        <end position="329"/>
    </location>
</feature>
<name>A0ABQ4U875_9HYPH</name>
<proteinExistence type="predicted"/>
<reference evidence="2" key="2">
    <citation type="submission" date="2021-08" db="EMBL/GenBank/DDBJ databases">
        <authorList>
            <person name="Tani A."/>
            <person name="Ola A."/>
            <person name="Ogura Y."/>
            <person name="Katsura K."/>
            <person name="Hayashi T."/>
        </authorList>
    </citation>
    <scope>NUCLEOTIDE SEQUENCE</scope>
    <source>
        <strain evidence="2">DSM 23632</strain>
    </source>
</reference>
<feature type="transmembrane region" description="Helical" evidence="1">
    <location>
        <begin position="148"/>
        <end position="171"/>
    </location>
</feature>
<reference evidence="2" key="1">
    <citation type="journal article" date="2021" name="Front. Microbiol.">
        <title>Comprehensive Comparative Genomics and Phenotyping of Methylobacterium Species.</title>
        <authorList>
            <person name="Alessa O."/>
            <person name="Ogura Y."/>
            <person name="Fujitani Y."/>
            <person name="Takami H."/>
            <person name="Hayashi T."/>
            <person name="Sahin N."/>
            <person name="Tani A."/>
        </authorList>
    </citation>
    <scope>NUCLEOTIDE SEQUENCE</scope>
    <source>
        <strain evidence="2">DSM 23632</strain>
    </source>
</reference>
<feature type="transmembrane region" description="Helical" evidence="1">
    <location>
        <begin position="54"/>
        <end position="76"/>
    </location>
</feature>
<dbReference type="Proteomes" id="UP001055057">
    <property type="component" value="Unassembled WGS sequence"/>
</dbReference>
<comment type="caution">
    <text evidence="2">The sequence shown here is derived from an EMBL/GenBank/DDBJ whole genome shotgun (WGS) entry which is preliminary data.</text>
</comment>
<dbReference type="EMBL" id="BPRB01000268">
    <property type="protein sequence ID" value="GJE62030.1"/>
    <property type="molecule type" value="Genomic_DNA"/>
</dbReference>
<protein>
    <recommendedName>
        <fullName evidence="4">DUF2157 domain-containing protein</fullName>
    </recommendedName>
</protein>
<accession>A0ABQ4U875</accession>
<evidence type="ECO:0000313" key="2">
    <source>
        <dbReference type="EMBL" id="GJE62030.1"/>
    </source>
</evidence>
<feature type="transmembrane region" description="Helical" evidence="1">
    <location>
        <begin position="178"/>
        <end position="200"/>
    </location>
</feature>
<keyword evidence="3" id="KW-1185">Reference proteome</keyword>
<organism evidence="2 3">
    <name type="scientific">Methylobacterium trifolii</name>
    <dbReference type="NCBI Taxonomy" id="1003092"/>
    <lineage>
        <taxon>Bacteria</taxon>
        <taxon>Pseudomonadati</taxon>
        <taxon>Pseudomonadota</taxon>
        <taxon>Alphaproteobacteria</taxon>
        <taxon>Hyphomicrobiales</taxon>
        <taxon>Methylobacteriaceae</taxon>
        <taxon>Methylobacterium</taxon>
    </lineage>
</organism>
<evidence type="ECO:0000256" key="1">
    <source>
        <dbReference type="SAM" id="Phobius"/>
    </source>
</evidence>
<evidence type="ECO:0000313" key="3">
    <source>
        <dbReference type="Proteomes" id="UP001055057"/>
    </source>
</evidence>
<feature type="transmembrane region" description="Helical" evidence="1">
    <location>
        <begin position="212"/>
        <end position="229"/>
    </location>
</feature>
<dbReference type="RefSeq" id="WP_238184586.1">
    <property type="nucleotide sequence ID" value="NZ_BPRB01000268.1"/>
</dbReference>
<feature type="transmembrane region" description="Helical" evidence="1">
    <location>
        <begin position="109"/>
        <end position="128"/>
    </location>
</feature>
<keyword evidence="1" id="KW-1133">Transmembrane helix</keyword>
<sequence length="365" mass="39210">MTPSHPFDAAVAAGIITTDQAARLAAFYGPGPTGQVAVAGSPAATHAVFDLAHVLWYAGALIVIGAMGLFSTVAFAQMGSGALVATALAYAVLFTAAGHYLWRTKGLPVPGGLLVTVAIAMTPLAVFGVQEGLGWWGRFGDPGQYKDFYVWIKGGWLPMEVATLAVALVAVRFYPFGFITMVAAVALWFLSMDLTPWLAGTFDFGWALRSKVSMWFGLVLIALSWTIDLRQRRADYAFWLHLAAIAAFWGGLTSQNSDSEVAKLVYCLINVGLIGLALFLTRRIYAVFGAIGIAFYLGHLAEKIFKDSLLFPFALSLIGIGVVGAGLLYRRHRDRILSAFEHALPAGLRSLRPRHALGPASERSV</sequence>
<feature type="transmembrane region" description="Helical" evidence="1">
    <location>
        <begin position="82"/>
        <end position="102"/>
    </location>
</feature>
<keyword evidence="1" id="KW-0472">Membrane</keyword>
<keyword evidence="1" id="KW-0812">Transmembrane</keyword>
<feature type="transmembrane region" description="Helical" evidence="1">
    <location>
        <begin position="261"/>
        <end position="279"/>
    </location>
</feature>
<feature type="transmembrane region" description="Helical" evidence="1">
    <location>
        <begin position="236"/>
        <end position="255"/>
    </location>
</feature>
<evidence type="ECO:0008006" key="4">
    <source>
        <dbReference type="Google" id="ProtNLM"/>
    </source>
</evidence>